<dbReference type="Proteomes" id="UP000188268">
    <property type="component" value="Unassembled WGS sequence"/>
</dbReference>
<proteinExistence type="predicted"/>
<dbReference type="Gramene" id="OMO61734">
    <property type="protein sequence ID" value="OMO61734"/>
    <property type="gene ID" value="CCACVL1_23290"/>
</dbReference>
<dbReference type="AlphaFoldDB" id="A0A1R3GUE6"/>
<evidence type="ECO:0000313" key="2">
    <source>
        <dbReference type="Proteomes" id="UP000188268"/>
    </source>
</evidence>
<dbReference type="EMBL" id="AWWV01013399">
    <property type="protein sequence ID" value="OMO61734.1"/>
    <property type="molecule type" value="Genomic_DNA"/>
</dbReference>
<gene>
    <name evidence="1" type="ORF">CCACVL1_23290</name>
</gene>
<comment type="caution">
    <text evidence="1">The sequence shown here is derived from an EMBL/GenBank/DDBJ whole genome shotgun (WGS) entry which is preliminary data.</text>
</comment>
<keyword evidence="2" id="KW-1185">Reference proteome</keyword>
<protein>
    <submittedName>
        <fullName evidence="1">Uncharacterized protein</fullName>
    </submittedName>
</protein>
<name>A0A1R3GUE6_COCAP</name>
<reference evidence="1 2" key="1">
    <citation type="submission" date="2013-09" db="EMBL/GenBank/DDBJ databases">
        <title>Corchorus capsularis genome sequencing.</title>
        <authorList>
            <person name="Alam M."/>
            <person name="Haque M.S."/>
            <person name="Islam M.S."/>
            <person name="Emdad E.M."/>
            <person name="Islam M.M."/>
            <person name="Ahmed B."/>
            <person name="Halim A."/>
            <person name="Hossen Q.M.M."/>
            <person name="Hossain M.Z."/>
            <person name="Ahmed R."/>
            <person name="Khan M.M."/>
            <person name="Islam R."/>
            <person name="Rashid M.M."/>
            <person name="Khan S.A."/>
            <person name="Rahman M.S."/>
            <person name="Alam M."/>
        </authorList>
    </citation>
    <scope>NUCLEOTIDE SEQUENCE [LARGE SCALE GENOMIC DNA]</scope>
    <source>
        <strain evidence="2">cv. CVL-1</strain>
        <tissue evidence="1">Whole seedling</tissue>
    </source>
</reference>
<organism evidence="1 2">
    <name type="scientific">Corchorus capsularis</name>
    <name type="common">Jute</name>
    <dbReference type="NCBI Taxonomy" id="210143"/>
    <lineage>
        <taxon>Eukaryota</taxon>
        <taxon>Viridiplantae</taxon>
        <taxon>Streptophyta</taxon>
        <taxon>Embryophyta</taxon>
        <taxon>Tracheophyta</taxon>
        <taxon>Spermatophyta</taxon>
        <taxon>Magnoliopsida</taxon>
        <taxon>eudicotyledons</taxon>
        <taxon>Gunneridae</taxon>
        <taxon>Pentapetalae</taxon>
        <taxon>rosids</taxon>
        <taxon>malvids</taxon>
        <taxon>Malvales</taxon>
        <taxon>Malvaceae</taxon>
        <taxon>Grewioideae</taxon>
        <taxon>Apeibeae</taxon>
        <taxon>Corchorus</taxon>
    </lineage>
</organism>
<accession>A0A1R3GUE6</accession>
<evidence type="ECO:0000313" key="1">
    <source>
        <dbReference type="EMBL" id="OMO61734.1"/>
    </source>
</evidence>
<sequence>MRKMMKKMKSITPVPQVSGLVTEDAWGDNGY</sequence>
<feature type="non-terminal residue" evidence="1">
    <location>
        <position position="31"/>
    </location>
</feature>